<dbReference type="Gene3D" id="3.90.550.10">
    <property type="entry name" value="Spore Coat Polysaccharide Biosynthesis Protein SpsA, Chain A"/>
    <property type="match status" value="1"/>
</dbReference>
<dbReference type="CDD" id="cd02511">
    <property type="entry name" value="Beta4Glucosyltransferase"/>
    <property type="match status" value="1"/>
</dbReference>
<keyword evidence="1" id="KW-0812">Transmembrane</keyword>
<proteinExistence type="predicted"/>
<evidence type="ECO:0008006" key="4">
    <source>
        <dbReference type="Google" id="ProtNLM"/>
    </source>
</evidence>
<comment type="caution">
    <text evidence="2">The sequence shown here is derived from an EMBL/GenBank/DDBJ whole genome shotgun (WGS) entry which is preliminary data.</text>
</comment>
<accession>A0A1F7J078</accession>
<reference evidence="2 3" key="1">
    <citation type="journal article" date="2016" name="Nat. Commun.">
        <title>Thousands of microbial genomes shed light on interconnected biogeochemical processes in an aquifer system.</title>
        <authorList>
            <person name="Anantharaman K."/>
            <person name="Brown C.T."/>
            <person name="Hug L.A."/>
            <person name="Sharon I."/>
            <person name="Castelle C.J."/>
            <person name="Probst A.J."/>
            <person name="Thomas B.C."/>
            <person name="Singh A."/>
            <person name="Wilkins M.J."/>
            <person name="Karaoz U."/>
            <person name="Brodie E.L."/>
            <person name="Williams K.H."/>
            <person name="Hubbard S.S."/>
            <person name="Banfield J.F."/>
        </authorList>
    </citation>
    <scope>NUCLEOTIDE SEQUENCE [LARGE SCALE GENOMIC DNA]</scope>
</reference>
<sequence length="298" mass="35247">MNDITAIIVAKDSPPHIFEAVASIRDIVNEIVILDIGLQQEIIEKLKDNKNIRIVPIKKDIPYVELIREESKSYAKTEYLLFLDPDEIITQALAKKIIDEYKKYDYISMPRKNIIFGKWIEHARWWPDHQIRVFKKNAVIWDKKLHSKPTANGNGLTLDANENLAITHHNYENITEYLMKMIRYAKSEATEKSKTEYRLGDALKDGLNEFISRYFAGEGYKDGMHGFVLSFLQLMYYPLVYFYFWEMKKYETVNEKKVVDETHIFTKKLFFETQHWLGAKKLISFTMQLKNKFLNKLL</sequence>
<dbReference type="Proteomes" id="UP000177141">
    <property type="component" value="Unassembled WGS sequence"/>
</dbReference>
<gene>
    <name evidence="2" type="ORF">A3A93_00685</name>
</gene>
<keyword evidence="1" id="KW-1133">Transmembrane helix</keyword>
<dbReference type="STRING" id="1802061.A3A93_00685"/>
<organism evidence="2 3">
    <name type="scientific">Candidatus Roizmanbacteria bacterium RIFCSPLOWO2_01_FULL_38_12</name>
    <dbReference type="NCBI Taxonomy" id="1802061"/>
    <lineage>
        <taxon>Bacteria</taxon>
        <taxon>Candidatus Roizmaniibacteriota</taxon>
    </lineage>
</organism>
<dbReference type="SUPFAM" id="SSF53448">
    <property type="entry name" value="Nucleotide-diphospho-sugar transferases"/>
    <property type="match status" value="1"/>
</dbReference>
<keyword evidence="1" id="KW-0472">Membrane</keyword>
<feature type="transmembrane region" description="Helical" evidence="1">
    <location>
        <begin position="223"/>
        <end position="244"/>
    </location>
</feature>
<evidence type="ECO:0000313" key="2">
    <source>
        <dbReference type="EMBL" id="OGK49011.1"/>
    </source>
</evidence>
<evidence type="ECO:0000313" key="3">
    <source>
        <dbReference type="Proteomes" id="UP000177141"/>
    </source>
</evidence>
<dbReference type="EMBL" id="MGAL01000007">
    <property type="protein sequence ID" value="OGK49011.1"/>
    <property type="molecule type" value="Genomic_DNA"/>
</dbReference>
<dbReference type="InterPro" id="IPR029044">
    <property type="entry name" value="Nucleotide-diphossugar_trans"/>
</dbReference>
<name>A0A1F7J078_9BACT</name>
<dbReference type="AlphaFoldDB" id="A0A1F7J078"/>
<protein>
    <recommendedName>
        <fullName evidence="4">Glycosyltransferase 2-like domain-containing protein</fullName>
    </recommendedName>
</protein>
<evidence type="ECO:0000256" key="1">
    <source>
        <dbReference type="SAM" id="Phobius"/>
    </source>
</evidence>